<dbReference type="Proteomes" id="UP001170481">
    <property type="component" value="Unassembled WGS sequence"/>
</dbReference>
<sequence>MSEADEGNWREISSVYEDLLCRKVGLSKPLSRHGKLLNSIKTLVSALSPSLKHKDDVSRRPDRSKTQHLRLDYTPLGHGCDSRNRVRIHPGDVTLLWNAILLQGIFGEPKVVIQLLEQEKMRTELVEWARELFFERQSLAGLGLLRQELIHLLERLPDADLKTEELPNPFADALPQMGLGHLQGNVLKGLAAQTAALSQGDSMMAAYLSGDLEKAYQQALPIETDNEVLAKYRKLIIRRYEDATSFDALLDTFRKKDL</sequence>
<accession>A0AAP4TXN4</accession>
<name>A0AAP4TXN4_9GAMM</name>
<dbReference type="RefSeq" id="WP_303592721.1">
    <property type="nucleotide sequence ID" value="NZ_JAUORK010000002.1"/>
</dbReference>
<organism evidence="1 2">
    <name type="scientific">Cobetia amphilecti</name>
    <dbReference type="NCBI Taxonomy" id="1055104"/>
    <lineage>
        <taxon>Bacteria</taxon>
        <taxon>Pseudomonadati</taxon>
        <taxon>Pseudomonadota</taxon>
        <taxon>Gammaproteobacteria</taxon>
        <taxon>Oceanospirillales</taxon>
        <taxon>Halomonadaceae</taxon>
        <taxon>Cobetia</taxon>
    </lineage>
</organism>
<reference evidence="1" key="1">
    <citation type="submission" date="2023-07" db="EMBL/GenBank/DDBJ databases">
        <title>Genome content predicts the carbon catabolic preferences of heterotrophic bacteria.</title>
        <authorList>
            <person name="Gralka M."/>
        </authorList>
    </citation>
    <scope>NUCLEOTIDE SEQUENCE</scope>
    <source>
        <strain evidence="1">C2R13</strain>
    </source>
</reference>
<proteinExistence type="predicted"/>
<protein>
    <submittedName>
        <fullName evidence="1">Uncharacterized protein</fullName>
    </submittedName>
</protein>
<evidence type="ECO:0000313" key="1">
    <source>
        <dbReference type="EMBL" id="MDO6670846.1"/>
    </source>
</evidence>
<dbReference type="EMBL" id="JAUORK010000002">
    <property type="protein sequence ID" value="MDO6670846.1"/>
    <property type="molecule type" value="Genomic_DNA"/>
</dbReference>
<evidence type="ECO:0000313" key="2">
    <source>
        <dbReference type="Proteomes" id="UP001170481"/>
    </source>
</evidence>
<gene>
    <name evidence="1" type="ORF">Q4535_01825</name>
</gene>
<dbReference type="AlphaFoldDB" id="A0AAP4TXN4"/>
<comment type="caution">
    <text evidence="1">The sequence shown here is derived from an EMBL/GenBank/DDBJ whole genome shotgun (WGS) entry which is preliminary data.</text>
</comment>